<reference evidence="1 2" key="1">
    <citation type="journal article" date="2018" name="Front. Plant Sci.">
        <title>Red Clover (Trifolium pratense) and Zigzag Clover (T. medium) - A Picture of Genomic Similarities and Differences.</title>
        <authorList>
            <person name="Dluhosova J."/>
            <person name="Istvanek J."/>
            <person name="Nedelnik J."/>
            <person name="Repkova J."/>
        </authorList>
    </citation>
    <scope>NUCLEOTIDE SEQUENCE [LARGE SCALE GENOMIC DNA]</scope>
    <source>
        <strain evidence="2">cv. 10/8</strain>
        <tissue evidence="1">Leaf</tissue>
    </source>
</reference>
<feature type="non-terminal residue" evidence="1">
    <location>
        <position position="45"/>
    </location>
</feature>
<dbReference type="EMBL" id="LXQA010331830">
    <property type="protein sequence ID" value="MCI44525.1"/>
    <property type="molecule type" value="Genomic_DNA"/>
</dbReference>
<dbReference type="Proteomes" id="UP000265520">
    <property type="component" value="Unassembled WGS sequence"/>
</dbReference>
<name>A0A392S9H2_9FABA</name>
<accession>A0A392S9H2</accession>
<sequence length="45" mass="4956">MLAAGFSVPGSMRTCMWCNAQFKLRGGLAFCHLRNTQLVLAQRAV</sequence>
<protein>
    <submittedName>
        <fullName evidence="1">Uncharacterized protein</fullName>
    </submittedName>
</protein>
<evidence type="ECO:0000313" key="2">
    <source>
        <dbReference type="Proteomes" id="UP000265520"/>
    </source>
</evidence>
<organism evidence="1 2">
    <name type="scientific">Trifolium medium</name>
    <dbReference type="NCBI Taxonomy" id="97028"/>
    <lineage>
        <taxon>Eukaryota</taxon>
        <taxon>Viridiplantae</taxon>
        <taxon>Streptophyta</taxon>
        <taxon>Embryophyta</taxon>
        <taxon>Tracheophyta</taxon>
        <taxon>Spermatophyta</taxon>
        <taxon>Magnoliopsida</taxon>
        <taxon>eudicotyledons</taxon>
        <taxon>Gunneridae</taxon>
        <taxon>Pentapetalae</taxon>
        <taxon>rosids</taxon>
        <taxon>fabids</taxon>
        <taxon>Fabales</taxon>
        <taxon>Fabaceae</taxon>
        <taxon>Papilionoideae</taxon>
        <taxon>50 kb inversion clade</taxon>
        <taxon>NPAAA clade</taxon>
        <taxon>Hologalegina</taxon>
        <taxon>IRL clade</taxon>
        <taxon>Trifolieae</taxon>
        <taxon>Trifolium</taxon>
    </lineage>
</organism>
<comment type="caution">
    <text evidence="1">The sequence shown here is derived from an EMBL/GenBank/DDBJ whole genome shotgun (WGS) entry which is preliminary data.</text>
</comment>
<proteinExistence type="predicted"/>
<evidence type="ECO:0000313" key="1">
    <source>
        <dbReference type="EMBL" id="MCI44525.1"/>
    </source>
</evidence>
<keyword evidence="2" id="KW-1185">Reference proteome</keyword>
<dbReference type="AlphaFoldDB" id="A0A392S9H2"/>